<evidence type="ECO:0000313" key="3">
    <source>
        <dbReference type="Proteomes" id="UP001200470"/>
    </source>
</evidence>
<organism evidence="2 3">
    <name type="scientific">Xylanibacter brevis</name>
    <dbReference type="NCBI Taxonomy" id="83231"/>
    <lineage>
        <taxon>Bacteria</taxon>
        <taxon>Pseudomonadati</taxon>
        <taxon>Bacteroidota</taxon>
        <taxon>Bacteroidia</taxon>
        <taxon>Bacteroidales</taxon>
        <taxon>Prevotellaceae</taxon>
        <taxon>Xylanibacter</taxon>
    </lineage>
</organism>
<keyword evidence="3" id="KW-1185">Reference proteome</keyword>
<accession>A0ABS9CFF4</accession>
<dbReference type="RefSeq" id="WP_158214658.1">
    <property type="nucleotide sequence ID" value="NZ_JADYTN010000012.1"/>
</dbReference>
<keyword evidence="1" id="KW-1133">Transmembrane helix</keyword>
<gene>
    <name evidence="2" type="ORF">I6E12_06715</name>
</gene>
<keyword evidence="1" id="KW-0472">Membrane</keyword>
<reference evidence="2 3" key="1">
    <citation type="submission" date="2020-12" db="EMBL/GenBank/DDBJ databases">
        <title>Whole genome sequences of gut porcine anaerobes.</title>
        <authorList>
            <person name="Kubasova T."/>
            <person name="Jahodarova E."/>
            <person name="Rychlik I."/>
        </authorList>
    </citation>
    <scope>NUCLEOTIDE SEQUENCE [LARGE SCALE GENOMIC DNA]</scope>
    <source>
        <strain evidence="2 3">An925</strain>
    </source>
</reference>
<proteinExistence type="predicted"/>
<sequence length="46" mass="5329">MSKQHQAKREAWAKKQEKKGSKLIWWIIGGFIALGLLYMAWALTVL</sequence>
<evidence type="ECO:0000256" key="1">
    <source>
        <dbReference type="SAM" id="Phobius"/>
    </source>
</evidence>
<name>A0ABS9CFF4_9BACT</name>
<evidence type="ECO:0000313" key="2">
    <source>
        <dbReference type="EMBL" id="MCF2563801.1"/>
    </source>
</evidence>
<dbReference type="EMBL" id="JADYTN010000012">
    <property type="protein sequence ID" value="MCF2563801.1"/>
    <property type="molecule type" value="Genomic_DNA"/>
</dbReference>
<feature type="transmembrane region" description="Helical" evidence="1">
    <location>
        <begin position="23"/>
        <end position="43"/>
    </location>
</feature>
<dbReference type="Proteomes" id="UP001200470">
    <property type="component" value="Unassembled WGS sequence"/>
</dbReference>
<keyword evidence="1" id="KW-0812">Transmembrane</keyword>
<comment type="caution">
    <text evidence="2">The sequence shown here is derived from an EMBL/GenBank/DDBJ whole genome shotgun (WGS) entry which is preliminary data.</text>
</comment>
<protein>
    <submittedName>
        <fullName evidence="2">Uncharacterized protein</fullName>
    </submittedName>
</protein>